<comment type="caution">
    <text evidence="5">The sequence shown here is derived from an EMBL/GenBank/DDBJ whole genome shotgun (WGS) entry which is preliminary data.</text>
</comment>
<protein>
    <submittedName>
        <fullName evidence="5">Unnamed protein product</fullName>
    </submittedName>
</protein>
<dbReference type="InterPro" id="IPR001487">
    <property type="entry name" value="Bromodomain"/>
</dbReference>
<dbReference type="SUPFAM" id="SSF47370">
    <property type="entry name" value="Bromodomain"/>
    <property type="match status" value="1"/>
</dbReference>
<dbReference type="PANTHER" id="PTHR47343">
    <property type="entry name" value="TRANSCRIPTIONAL ACTIVATOR SPT7"/>
    <property type="match status" value="1"/>
</dbReference>
<feature type="region of interest" description="Disordered" evidence="3">
    <location>
        <begin position="76"/>
        <end position="149"/>
    </location>
</feature>
<organism evidence="5 6">
    <name type="scientific">Ambrosiozyma monospora</name>
    <name type="common">Yeast</name>
    <name type="synonym">Endomycopsis monosporus</name>
    <dbReference type="NCBI Taxonomy" id="43982"/>
    <lineage>
        <taxon>Eukaryota</taxon>
        <taxon>Fungi</taxon>
        <taxon>Dikarya</taxon>
        <taxon>Ascomycota</taxon>
        <taxon>Saccharomycotina</taxon>
        <taxon>Pichiomycetes</taxon>
        <taxon>Pichiales</taxon>
        <taxon>Pichiaceae</taxon>
        <taxon>Ambrosiozyma</taxon>
    </lineage>
</organism>
<dbReference type="PROSITE" id="PS50014">
    <property type="entry name" value="BROMODOMAIN_2"/>
    <property type="match status" value="1"/>
</dbReference>
<gene>
    <name evidence="5" type="ORF">Amon01_001007400</name>
</gene>
<dbReference type="PRINTS" id="PR00503">
    <property type="entry name" value="BROMODOMAIN"/>
</dbReference>
<feature type="compositionally biased region" description="Basic and acidic residues" evidence="3">
    <location>
        <begin position="130"/>
        <end position="147"/>
    </location>
</feature>
<feature type="domain" description="Bromo" evidence="4">
    <location>
        <begin position="1"/>
        <end position="43"/>
    </location>
</feature>
<reference evidence="5" key="1">
    <citation type="submission" date="2023-04" db="EMBL/GenBank/DDBJ databases">
        <title>Ambrosiozyma monospora NBRC 1965.</title>
        <authorList>
            <person name="Ichikawa N."/>
            <person name="Sato H."/>
            <person name="Tonouchi N."/>
        </authorList>
    </citation>
    <scope>NUCLEOTIDE SEQUENCE</scope>
    <source>
        <strain evidence="5">NBRC 1965</strain>
    </source>
</reference>
<evidence type="ECO:0000256" key="2">
    <source>
        <dbReference type="PROSITE-ProRule" id="PRU00035"/>
    </source>
</evidence>
<accession>A0A9W6WE40</accession>
<evidence type="ECO:0000256" key="3">
    <source>
        <dbReference type="SAM" id="MobiDB-lite"/>
    </source>
</evidence>
<evidence type="ECO:0000259" key="4">
    <source>
        <dbReference type="PROSITE" id="PS50014"/>
    </source>
</evidence>
<dbReference type="InterPro" id="IPR037782">
    <property type="entry name" value="Spt7"/>
</dbReference>
<proteinExistence type="predicted"/>
<dbReference type="OrthoDB" id="21449at2759"/>
<sequence length="186" mass="20590">MDLNTVMKKLKTFQYTNKKQFVDDLMLIWQNCLTYNSDPKHFLRADAFAMQKKTATLIPLIPDITVRDRSEVEKEAALAAAQNEDHEEKKAGATSTRGASIGDAKMAKKGRKGHKGAEAVDSPAPAAGDDSEKADTPVQVKQEHADGDSALIEKAGLGDGFRNFNLEKSNFKYQIQALYREIGFVR</sequence>
<dbReference type="GO" id="GO:0006357">
    <property type="term" value="P:regulation of transcription by RNA polymerase II"/>
    <property type="evidence" value="ECO:0007669"/>
    <property type="project" value="TreeGrafter"/>
</dbReference>
<dbReference type="EMBL" id="BSXU01016574">
    <property type="protein sequence ID" value="GME83589.1"/>
    <property type="molecule type" value="Genomic_DNA"/>
</dbReference>
<dbReference type="GO" id="GO:0000124">
    <property type="term" value="C:SAGA complex"/>
    <property type="evidence" value="ECO:0007669"/>
    <property type="project" value="InterPro"/>
</dbReference>
<dbReference type="GO" id="GO:0005198">
    <property type="term" value="F:structural molecule activity"/>
    <property type="evidence" value="ECO:0007669"/>
    <property type="project" value="TreeGrafter"/>
</dbReference>
<dbReference type="Gene3D" id="1.20.920.10">
    <property type="entry name" value="Bromodomain-like"/>
    <property type="match status" value="1"/>
</dbReference>
<dbReference type="GO" id="GO:0006325">
    <property type="term" value="P:chromatin organization"/>
    <property type="evidence" value="ECO:0007669"/>
    <property type="project" value="UniProtKB-ARBA"/>
</dbReference>
<dbReference type="PANTHER" id="PTHR47343:SF1">
    <property type="entry name" value="TRANSCRIPTIONAL ACTIVATOR SPT7"/>
    <property type="match status" value="1"/>
</dbReference>
<dbReference type="AlphaFoldDB" id="A0A9W6WE40"/>
<evidence type="ECO:0000256" key="1">
    <source>
        <dbReference type="ARBA" id="ARBA00023117"/>
    </source>
</evidence>
<dbReference type="Pfam" id="PF00439">
    <property type="entry name" value="Bromodomain"/>
    <property type="match status" value="1"/>
</dbReference>
<dbReference type="GO" id="GO:0046695">
    <property type="term" value="C:SLIK (SAGA-like) complex"/>
    <property type="evidence" value="ECO:0007669"/>
    <property type="project" value="InterPro"/>
</dbReference>
<evidence type="ECO:0000313" key="5">
    <source>
        <dbReference type="EMBL" id="GME83589.1"/>
    </source>
</evidence>
<dbReference type="InterPro" id="IPR036427">
    <property type="entry name" value="Bromodomain-like_sf"/>
</dbReference>
<dbReference type="Proteomes" id="UP001165063">
    <property type="component" value="Unassembled WGS sequence"/>
</dbReference>
<keyword evidence="1 2" id="KW-0103">Bromodomain</keyword>
<evidence type="ECO:0000313" key="6">
    <source>
        <dbReference type="Proteomes" id="UP001165063"/>
    </source>
</evidence>
<keyword evidence="6" id="KW-1185">Reference proteome</keyword>
<name>A0A9W6WE40_AMBMO</name>